<proteinExistence type="predicted"/>
<dbReference type="Proteomes" id="UP001213907">
    <property type="component" value="Chromosome"/>
</dbReference>
<accession>A0ABY8BPS4</accession>
<sequence>MKKNKTAAMSGSSQLIIIANDKGGQGKTLASLVVADHAHLHDAPLAIAQVDVQHRLARTVGRNVLTIPAVPRESRRDPTADARSFTPLYHMLERVSARNANCLLDIGANQVDRFANWAGIVELDEDLEAWRFEATIMIPCVAESEGIRQAAMTADALLQRFPRANLVFVQNERDGEFAHLHTASDAASIYRTSIEPLLDRATLLRMPVVEAGSWRPFEAAHCRLMDVPLMPIRKVMALTGLPHPESKIAKGEVAAWTSVVFGELDRVLNWATTEAK</sequence>
<dbReference type="Gene3D" id="3.40.50.300">
    <property type="entry name" value="P-loop containing nucleotide triphosphate hydrolases"/>
    <property type="match status" value="1"/>
</dbReference>
<dbReference type="EMBL" id="CP113162">
    <property type="protein sequence ID" value="WEF51998.1"/>
    <property type="molecule type" value="Genomic_DNA"/>
</dbReference>
<gene>
    <name evidence="1" type="ORF">AFIC_000455</name>
</gene>
<keyword evidence="2" id="KW-1185">Reference proteome</keyword>
<dbReference type="RefSeq" id="WP_275247577.1">
    <property type="nucleotide sequence ID" value="NZ_BAABDX010000001.1"/>
</dbReference>
<organism evidence="1 2">
    <name type="scientific">Afipia carboxydohydrogena</name>
    <name type="common">Pseudomonas carboxydohydrogena</name>
    <dbReference type="NCBI Taxonomy" id="290"/>
    <lineage>
        <taxon>Bacteria</taxon>
        <taxon>Pseudomonadati</taxon>
        <taxon>Pseudomonadota</taxon>
        <taxon>Alphaproteobacteria</taxon>
        <taxon>Hyphomicrobiales</taxon>
        <taxon>Nitrobacteraceae</taxon>
        <taxon>Afipia</taxon>
    </lineage>
</organism>
<dbReference type="InterPro" id="IPR027417">
    <property type="entry name" value="P-loop_NTPase"/>
</dbReference>
<name>A0ABY8BPS4_AFICR</name>
<reference evidence="1 2" key="1">
    <citation type="submission" date="2022-11" db="EMBL/GenBank/DDBJ databases">
        <authorList>
            <person name="Siebert D."/>
            <person name="Busche T."/>
            <person name="Saydam E."/>
            <person name="Kalinowski J."/>
            <person name="Ruckert C."/>
            <person name="Blombach B."/>
        </authorList>
    </citation>
    <scope>NUCLEOTIDE SEQUENCE [LARGE SCALE GENOMIC DNA]</scope>
    <source>
        <strain evidence="1 2">DSM 1083</strain>
    </source>
</reference>
<protein>
    <recommendedName>
        <fullName evidence="3">ParA family protein</fullName>
    </recommendedName>
</protein>
<evidence type="ECO:0000313" key="1">
    <source>
        <dbReference type="EMBL" id="WEF51998.1"/>
    </source>
</evidence>
<evidence type="ECO:0000313" key="2">
    <source>
        <dbReference type="Proteomes" id="UP001213907"/>
    </source>
</evidence>
<evidence type="ECO:0008006" key="3">
    <source>
        <dbReference type="Google" id="ProtNLM"/>
    </source>
</evidence>